<dbReference type="InterPro" id="IPR010730">
    <property type="entry name" value="HET"/>
</dbReference>
<dbReference type="InParanoid" id="A0A0C3D748"/>
<dbReference type="HOGENOM" id="CLU_000288_138_0_1"/>
<keyword evidence="3" id="KW-1185">Reference proteome</keyword>
<accession>A0A0C3D748</accession>
<name>A0A0C3D748_OIDMZ</name>
<dbReference type="EMBL" id="KN832870">
    <property type="protein sequence ID" value="KIN07159.1"/>
    <property type="molecule type" value="Genomic_DNA"/>
</dbReference>
<gene>
    <name evidence="2" type="ORF">OIDMADRAFT_64423</name>
</gene>
<dbReference type="Proteomes" id="UP000054321">
    <property type="component" value="Unassembled WGS sequence"/>
</dbReference>
<reference evidence="3" key="2">
    <citation type="submission" date="2015-01" db="EMBL/GenBank/DDBJ databases">
        <title>Evolutionary Origins and Diversification of the Mycorrhizal Mutualists.</title>
        <authorList>
            <consortium name="DOE Joint Genome Institute"/>
            <consortium name="Mycorrhizal Genomics Consortium"/>
            <person name="Kohler A."/>
            <person name="Kuo A."/>
            <person name="Nagy L.G."/>
            <person name="Floudas D."/>
            <person name="Copeland A."/>
            <person name="Barry K.W."/>
            <person name="Cichocki N."/>
            <person name="Veneault-Fourrey C."/>
            <person name="LaButti K."/>
            <person name="Lindquist E.A."/>
            <person name="Lipzen A."/>
            <person name="Lundell T."/>
            <person name="Morin E."/>
            <person name="Murat C."/>
            <person name="Riley R."/>
            <person name="Ohm R."/>
            <person name="Sun H."/>
            <person name="Tunlid A."/>
            <person name="Henrissat B."/>
            <person name="Grigoriev I.V."/>
            <person name="Hibbett D.S."/>
            <person name="Martin F."/>
        </authorList>
    </citation>
    <scope>NUCLEOTIDE SEQUENCE [LARGE SCALE GENOMIC DNA]</scope>
    <source>
        <strain evidence="3">Zn</strain>
    </source>
</reference>
<protein>
    <recommendedName>
        <fullName evidence="1">Heterokaryon incompatibility domain-containing protein</fullName>
    </recommendedName>
</protein>
<proteinExistence type="predicted"/>
<dbReference type="Pfam" id="PF06985">
    <property type="entry name" value="HET"/>
    <property type="match status" value="1"/>
</dbReference>
<feature type="non-terminal residue" evidence="2">
    <location>
        <position position="218"/>
    </location>
</feature>
<dbReference type="STRING" id="913774.A0A0C3D748"/>
<dbReference type="AlphaFoldDB" id="A0A0C3D748"/>
<dbReference type="PANTHER" id="PTHR10622:SF10">
    <property type="entry name" value="HET DOMAIN-CONTAINING PROTEIN"/>
    <property type="match status" value="1"/>
</dbReference>
<dbReference type="OrthoDB" id="674604at2759"/>
<dbReference type="PANTHER" id="PTHR10622">
    <property type="entry name" value="HET DOMAIN-CONTAINING PROTEIN"/>
    <property type="match status" value="1"/>
</dbReference>
<evidence type="ECO:0000313" key="2">
    <source>
        <dbReference type="EMBL" id="KIN07159.1"/>
    </source>
</evidence>
<sequence>MRLLNTTSLELVEFFGEQVPQYAILSHTWEDEEVSFQYIQDPACKGLRGFTKIAACCRQAREDELDWVWIDTCCIDKLSSSELSEAINSMYRWYVNAAVCYVYLFDVSPLDPFLDERRFAAARWFTRGWCLQELIAPRELEFYANDWTELGTKLSLKANLLKITSIPVSVLMGEELPSKCLVAERMSWASKRTTTRIEDTAYCLLGIFNVNMPLLYGE</sequence>
<evidence type="ECO:0000313" key="3">
    <source>
        <dbReference type="Proteomes" id="UP000054321"/>
    </source>
</evidence>
<organism evidence="2 3">
    <name type="scientific">Oidiodendron maius (strain Zn)</name>
    <dbReference type="NCBI Taxonomy" id="913774"/>
    <lineage>
        <taxon>Eukaryota</taxon>
        <taxon>Fungi</taxon>
        <taxon>Dikarya</taxon>
        <taxon>Ascomycota</taxon>
        <taxon>Pezizomycotina</taxon>
        <taxon>Leotiomycetes</taxon>
        <taxon>Leotiomycetes incertae sedis</taxon>
        <taxon>Myxotrichaceae</taxon>
        <taxon>Oidiodendron</taxon>
    </lineage>
</organism>
<feature type="domain" description="Heterokaryon incompatibility" evidence="1">
    <location>
        <begin position="22"/>
        <end position="105"/>
    </location>
</feature>
<reference evidence="2 3" key="1">
    <citation type="submission" date="2014-04" db="EMBL/GenBank/DDBJ databases">
        <authorList>
            <consortium name="DOE Joint Genome Institute"/>
            <person name="Kuo A."/>
            <person name="Martino E."/>
            <person name="Perotto S."/>
            <person name="Kohler A."/>
            <person name="Nagy L.G."/>
            <person name="Floudas D."/>
            <person name="Copeland A."/>
            <person name="Barry K.W."/>
            <person name="Cichocki N."/>
            <person name="Veneault-Fourrey C."/>
            <person name="LaButti K."/>
            <person name="Lindquist E.A."/>
            <person name="Lipzen A."/>
            <person name="Lundell T."/>
            <person name="Morin E."/>
            <person name="Murat C."/>
            <person name="Sun H."/>
            <person name="Tunlid A."/>
            <person name="Henrissat B."/>
            <person name="Grigoriev I.V."/>
            <person name="Hibbett D.S."/>
            <person name="Martin F."/>
            <person name="Nordberg H.P."/>
            <person name="Cantor M.N."/>
            <person name="Hua S.X."/>
        </authorList>
    </citation>
    <scope>NUCLEOTIDE SEQUENCE [LARGE SCALE GENOMIC DNA]</scope>
    <source>
        <strain evidence="2 3">Zn</strain>
    </source>
</reference>
<evidence type="ECO:0000259" key="1">
    <source>
        <dbReference type="Pfam" id="PF06985"/>
    </source>
</evidence>